<dbReference type="OrthoDB" id="9157528at2"/>
<dbReference type="Pfam" id="PF03797">
    <property type="entry name" value="Autotransporter"/>
    <property type="match status" value="1"/>
</dbReference>
<accession>A0A6I1EP48</accession>
<comment type="caution">
    <text evidence="2">The sequence shown here is derived from an EMBL/GenBank/DDBJ whole genome shotgun (WGS) entry which is preliminary data.</text>
</comment>
<dbReference type="GO" id="GO:0019867">
    <property type="term" value="C:outer membrane"/>
    <property type="evidence" value="ECO:0007669"/>
    <property type="project" value="InterPro"/>
</dbReference>
<feature type="domain" description="Autotransporter" evidence="1">
    <location>
        <begin position="1"/>
        <end position="124"/>
    </location>
</feature>
<dbReference type="PROSITE" id="PS51208">
    <property type="entry name" value="AUTOTRANSPORTER"/>
    <property type="match status" value="1"/>
</dbReference>
<protein>
    <submittedName>
        <fullName evidence="2">Autotransporter outer membrane beta-barrel domain-containing protein</fullName>
    </submittedName>
</protein>
<dbReference type="EMBL" id="WEHX01000035">
    <property type="protein sequence ID" value="KAB7660161.1"/>
    <property type="molecule type" value="Genomic_DNA"/>
</dbReference>
<name>A0A6I1EP48_9BURK</name>
<dbReference type="Gene3D" id="2.40.128.130">
    <property type="entry name" value="Autotransporter beta-domain"/>
    <property type="match status" value="1"/>
</dbReference>
<evidence type="ECO:0000259" key="1">
    <source>
        <dbReference type="PROSITE" id="PS51208"/>
    </source>
</evidence>
<organism evidence="2 3">
    <name type="scientific">Sutterella seckii</name>
    <dbReference type="NCBI Taxonomy" id="1944635"/>
    <lineage>
        <taxon>Bacteria</taxon>
        <taxon>Pseudomonadati</taxon>
        <taxon>Pseudomonadota</taxon>
        <taxon>Betaproteobacteria</taxon>
        <taxon>Burkholderiales</taxon>
        <taxon>Sutterellaceae</taxon>
        <taxon>Sutterella</taxon>
    </lineage>
</organism>
<gene>
    <name evidence="2" type="ORF">GBM95_06550</name>
</gene>
<dbReference type="SUPFAM" id="SSF103515">
    <property type="entry name" value="Autotransporter"/>
    <property type="match status" value="1"/>
</dbReference>
<reference evidence="2 3" key="1">
    <citation type="submission" date="2019-10" db="EMBL/GenBank/DDBJ databases">
        <title>Genome diversity of Sutterella seckii.</title>
        <authorList>
            <person name="Chaplin A.V."/>
            <person name="Sokolova S.R."/>
            <person name="Mosin K.A."/>
            <person name="Ivanova E.L."/>
            <person name="Kochetkova T.O."/>
            <person name="Goltsov A.Y."/>
            <person name="Trofimov D.Y."/>
            <person name="Efimov B.A."/>
        </authorList>
    </citation>
    <scope>NUCLEOTIDE SEQUENCE [LARGE SCALE GENOMIC DNA]</scope>
    <source>
        <strain evidence="2 3">ASD393</strain>
    </source>
</reference>
<proteinExistence type="predicted"/>
<dbReference type="InterPro" id="IPR005546">
    <property type="entry name" value="Autotransporte_beta"/>
</dbReference>
<dbReference type="NCBIfam" id="TIGR01414">
    <property type="entry name" value="autotrans_barl"/>
    <property type="match status" value="1"/>
</dbReference>
<dbReference type="InterPro" id="IPR036709">
    <property type="entry name" value="Autotransporte_beta_dom_sf"/>
</dbReference>
<dbReference type="Proteomes" id="UP000430564">
    <property type="component" value="Unassembled WGS sequence"/>
</dbReference>
<evidence type="ECO:0000313" key="2">
    <source>
        <dbReference type="EMBL" id="KAB7660161.1"/>
    </source>
</evidence>
<sequence>MAYGYILGEDYSSSNGVTVSQDDFQSLTGRIGFRAGAEMAEGASIYATVSVNHEFLGDVDATVTPAAGVARKLSDSLDSTWVSYGLGAQFDTSKNLSFYGVLERSSGSDYAEDFKYSVGMRWNF</sequence>
<dbReference type="InterPro" id="IPR006315">
    <property type="entry name" value="OM_autotransptr_brl_dom"/>
</dbReference>
<evidence type="ECO:0000313" key="3">
    <source>
        <dbReference type="Proteomes" id="UP000430564"/>
    </source>
</evidence>
<dbReference type="AlphaFoldDB" id="A0A6I1EP48"/>